<dbReference type="InterPro" id="IPR036291">
    <property type="entry name" value="NAD(P)-bd_dom_sf"/>
</dbReference>
<sequence>MSGRGAAPRPGLLAGKVAFITGAGRGQGRDLAVRFAQEGADLVLSDACRDVDTVRYPMATSSELDETVRLVEEAGARCVWGQADVRSQSDLDDLTRRAVEHFGRVDVLLPNAGVFSFAPLWEMSDETWQDMLDITLTGVWRTLKSVAPIMLENLGGSVVFTSSVNGVEATAQAAHYVAAKHGVIGLMRNAAVEMGPYGVRSNALLPGPVDTPMIVNPASRAWVFGRDDATPEDYDRAMRNWPALRGRGMLPTSAVVDAATFLASDAARHISGACIPVDAGHLVLPGFNHNPVLVDVT</sequence>
<dbReference type="InterPro" id="IPR020904">
    <property type="entry name" value="Sc_DH/Rdtase_CS"/>
</dbReference>
<accession>A0ABR8N7X3</accession>
<dbReference type="Proteomes" id="UP000618818">
    <property type="component" value="Unassembled WGS sequence"/>
</dbReference>
<evidence type="ECO:0000256" key="2">
    <source>
        <dbReference type="ARBA" id="ARBA00023002"/>
    </source>
</evidence>
<dbReference type="Pfam" id="PF00106">
    <property type="entry name" value="adh_short"/>
    <property type="match status" value="1"/>
</dbReference>
<dbReference type="PANTHER" id="PTHR42760">
    <property type="entry name" value="SHORT-CHAIN DEHYDROGENASES/REDUCTASES FAMILY MEMBER"/>
    <property type="match status" value="1"/>
</dbReference>
<dbReference type="InterPro" id="IPR023985">
    <property type="entry name" value="SDR_subfam_1"/>
</dbReference>
<protein>
    <submittedName>
        <fullName evidence="5">Mycofactocin-coupled SDR family oxidoreductase</fullName>
    </submittedName>
</protein>
<dbReference type="RefSeq" id="WP_191194032.1">
    <property type="nucleotide sequence ID" value="NZ_JACXYZ010000001.1"/>
</dbReference>
<comment type="similarity">
    <text evidence="1 4">Belongs to the short-chain dehydrogenases/reductases (SDR) family.</text>
</comment>
<keyword evidence="6" id="KW-1185">Reference proteome</keyword>
<reference evidence="5 6" key="1">
    <citation type="submission" date="2020-09" db="EMBL/GenBank/DDBJ databases">
        <title>novel species in genus Nocardioides.</title>
        <authorList>
            <person name="Zhang G."/>
        </authorList>
    </citation>
    <scope>NUCLEOTIDE SEQUENCE [LARGE SCALE GENOMIC DNA]</scope>
    <source>
        <strain evidence="5 6">KCTC 39551</strain>
    </source>
</reference>
<organism evidence="5 6">
    <name type="scientific">Nocardioides cavernae</name>
    <dbReference type="NCBI Taxonomy" id="1921566"/>
    <lineage>
        <taxon>Bacteria</taxon>
        <taxon>Bacillati</taxon>
        <taxon>Actinomycetota</taxon>
        <taxon>Actinomycetes</taxon>
        <taxon>Propionibacteriales</taxon>
        <taxon>Nocardioidaceae</taxon>
        <taxon>Nocardioides</taxon>
    </lineage>
</organism>
<keyword evidence="3" id="KW-0520">NAD</keyword>
<proteinExistence type="inferred from homology"/>
<dbReference type="SUPFAM" id="SSF51735">
    <property type="entry name" value="NAD(P)-binding Rossmann-fold domains"/>
    <property type="match status" value="1"/>
</dbReference>
<evidence type="ECO:0000256" key="3">
    <source>
        <dbReference type="ARBA" id="ARBA00023027"/>
    </source>
</evidence>
<dbReference type="CDD" id="cd05233">
    <property type="entry name" value="SDR_c"/>
    <property type="match status" value="1"/>
</dbReference>
<evidence type="ECO:0000256" key="4">
    <source>
        <dbReference type="RuleBase" id="RU000363"/>
    </source>
</evidence>
<dbReference type="EMBL" id="JACXYZ010000001">
    <property type="protein sequence ID" value="MBD3924245.1"/>
    <property type="molecule type" value="Genomic_DNA"/>
</dbReference>
<dbReference type="InterPro" id="IPR002347">
    <property type="entry name" value="SDR_fam"/>
</dbReference>
<dbReference type="Gene3D" id="3.40.50.720">
    <property type="entry name" value="NAD(P)-binding Rossmann-like Domain"/>
    <property type="match status" value="1"/>
</dbReference>
<dbReference type="PANTHER" id="PTHR42760:SF133">
    <property type="entry name" value="3-OXOACYL-[ACYL-CARRIER-PROTEIN] REDUCTASE"/>
    <property type="match status" value="1"/>
</dbReference>
<dbReference type="NCBIfam" id="TIGR03971">
    <property type="entry name" value="SDR_subfam_1"/>
    <property type="match status" value="1"/>
</dbReference>
<comment type="caution">
    <text evidence="5">The sequence shown here is derived from an EMBL/GenBank/DDBJ whole genome shotgun (WGS) entry which is preliminary data.</text>
</comment>
<evidence type="ECO:0000313" key="5">
    <source>
        <dbReference type="EMBL" id="MBD3924245.1"/>
    </source>
</evidence>
<dbReference type="PRINTS" id="PR00081">
    <property type="entry name" value="GDHRDH"/>
</dbReference>
<evidence type="ECO:0000256" key="1">
    <source>
        <dbReference type="ARBA" id="ARBA00006484"/>
    </source>
</evidence>
<dbReference type="PRINTS" id="PR00080">
    <property type="entry name" value="SDRFAMILY"/>
</dbReference>
<name>A0ABR8N7X3_9ACTN</name>
<evidence type="ECO:0000313" key="6">
    <source>
        <dbReference type="Proteomes" id="UP000618818"/>
    </source>
</evidence>
<dbReference type="PROSITE" id="PS00061">
    <property type="entry name" value="ADH_SHORT"/>
    <property type="match status" value="1"/>
</dbReference>
<gene>
    <name evidence="5" type="ORF">IEZ26_06400</name>
</gene>
<keyword evidence="2" id="KW-0560">Oxidoreductase</keyword>